<dbReference type="InterPro" id="IPR021136">
    <property type="entry name" value="Flagellar_hook_control-like_C"/>
</dbReference>
<evidence type="ECO:0000313" key="4">
    <source>
        <dbReference type="Proteomes" id="UP001057481"/>
    </source>
</evidence>
<feature type="region of interest" description="Disordered" evidence="1">
    <location>
        <begin position="418"/>
        <end position="441"/>
    </location>
</feature>
<dbReference type="InterPro" id="IPR038610">
    <property type="entry name" value="FliK-like_C_sf"/>
</dbReference>
<feature type="region of interest" description="Disordered" evidence="1">
    <location>
        <begin position="393"/>
        <end position="412"/>
    </location>
</feature>
<dbReference type="Gene3D" id="3.30.750.140">
    <property type="match status" value="1"/>
</dbReference>
<keyword evidence="3" id="KW-0966">Cell projection</keyword>
<evidence type="ECO:0000256" key="1">
    <source>
        <dbReference type="SAM" id="MobiDB-lite"/>
    </source>
</evidence>
<feature type="compositionally biased region" description="Polar residues" evidence="1">
    <location>
        <begin position="34"/>
        <end position="46"/>
    </location>
</feature>
<dbReference type="RefSeq" id="WP_205144103.1">
    <property type="nucleotide sequence ID" value="NZ_JAFBDN010000020.1"/>
</dbReference>
<feature type="region of interest" description="Disordered" evidence="1">
    <location>
        <begin position="112"/>
        <end position="154"/>
    </location>
</feature>
<feature type="compositionally biased region" description="Polar residues" evidence="1">
    <location>
        <begin position="133"/>
        <end position="142"/>
    </location>
</feature>
<evidence type="ECO:0000313" key="3">
    <source>
        <dbReference type="EMBL" id="MCM2436936.1"/>
    </source>
</evidence>
<feature type="compositionally biased region" description="Polar residues" evidence="1">
    <location>
        <begin position="430"/>
        <end position="441"/>
    </location>
</feature>
<name>A0ABT0VGZ8_9LACO</name>
<dbReference type="Proteomes" id="UP001057481">
    <property type="component" value="Unassembled WGS sequence"/>
</dbReference>
<feature type="compositionally biased region" description="Polar residues" evidence="1">
    <location>
        <begin position="114"/>
        <end position="124"/>
    </location>
</feature>
<feature type="domain" description="Flagellar hook-length control protein-like C-terminal" evidence="2">
    <location>
        <begin position="296"/>
        <end position="355"/>
    </location>
</feature>
<keyword evidence="4" id="KW-1185">Reference proteome</keyword>
<keyword evidence="3" id="KW-0282">Flagellum</keyword>
<dbReference type="EMBL" id="JAGMVS010000042">
    <property type="protein sequence ID" value="MCM2436936.1"/>
    <property type="molecule type" value="Genomic_DNA"/>
</dbReference>
<evidence type="ECO:0000259" key="2">
    <source>
        <dbReference type="Pfam" id="PF02120"/>
    </source>
</evidence>
<accession>A0ABT0VGZ8</accession>
<feature type="compositionally biased region" description="Polar residues" evidence="1">
    <location>
        <begin position="12"/>
        <end position="26"/>
    </location>
</feature>
<sequence>MNLHATVAPVSDSENMQASEQATHVKSAQKNKFKQLLNSHTKPSQQPDDDTEQLSTDKKKQSEQQTPLEQTLVVAGIKEPIVNPVLGSQPDTSTQTINSLMAQQYADGAKATKSKQVASMQSIDNKQDRQLTEPISKNNQASDGKPQTVKENQVVGQDPNSQQALANQTALLTQTMTATPNLKSLAPTQQVLTSDNQHANSSEKTPLDAVKVGQISSSDVASKGSNKVSMLAAESIPVKEPLAKTTFNQVLSSVATQANNTTTSQATTIKVTTQQVIKTNGQVLATPIVAATKNLTNGNTKTIVVDLVPANMGKIQVSLKLTANQVQLEFKFENSQTRQLLADITPKLEQILNKHAELQLPTLTSGPVLETQHSVHPSSNLASLNLEQQAMAQGGNQFSQNKQQRPQSKQIYQKHQLGDITKERSDEQIEQATKSTISILA</sequence>
<dbReference type="Pfam" id="PF02120">
    <property type="entry name" value="Flg_hook"/>
    <property type="match status" value="1"/>
</dbReference>
<organism evidence="3 4">
    <name type="scientific">Periweissella beninensis</name>
    <dbReference type="NCBI Taxonomy" id="504936"/>
    <lineage>
        <taxon>Bacteria</taxon>
        <taxon>Bacillati</taxon>
        <taxon>Bacillota</taxon>
        <taxon>Bacilli</taxon>
        <taxon>Lactobacillales</taxon>
        <taxon>Lactobacillaceae</taxon>
        <taxon>Periweissella</taxon>
    </lineage>
</organism>
<feature type="compositionally biased region" description="Basic and acidic residues" evidence="1">
    <location>
        <begin position="418"/>
        <end position="427"/>
    </location>
</feature>
<protein>
    <submittedName>
        <fullName evidence="3">Flagellar hook-length control protein FliK</fullName>
    </submittedName>
</protein>
<gene>
    <name evidence="3" type="ORF">KAK10_03195</name>
</gene>
<reference evidence="3" key="1">
    <citation type="submission" date="2021-04" db="EMBL/GenBank/DDBJ databases">
        <title>Taxonomic assessment of Weissella genus.</title>
        <authorList>
            <person name="Fanelli F."/>
            <person name="Chieffi D."/>
            <person name="Dell'Aquila A."/>
            <person name="Gyu-Sung C."/>
            <person name="Franz C.M.A.P."/>
            <person name="Fusco V."/>
        </authorList>
    </citation>
    <scope>NUCLEOTIDE SEQUENCE</scope>
    <source>
        <strain evidence="3">LMG 25373</strain>
    </source>
</reference>
<comment type="caution">
    <text evidence="3">The sequence shown here is derived from an EMBL/GenBank/DDBJ whole genome shotgun (WGS) entry which is preliminary data.</text>
</comment>
<feature type="region of interest" description="Disordered" evidence="1">
    <location>
        <begin position="1"/>
        <end position="68"/>
    </location>
</feature>
<proteinExistence type="predicted"/>
<keyword evidence="3" id="KW-0969">Cilium</keyword>